<evidence type="ECO:0000259" key="11">
    <source>
        <dbReference type="Pfam" id="PF17652"/>
    </source>
</evidence>
<comment type="catalytic activity">
    <reaction evidence="1">
        <text>Hydrolysis of (1-&gt;3)-beta-D-glucosidic linkages in (1-&gt;3)-beta-D-glucans.</text>
        <dbReference type="EC" id="3.2.1.39"/>
    </reaction>
</comment>
<reference evidence="12" key="1">
    <citation type="submission" date="2022-07" db="EMBL/GenBank/DDBJ databases">
        <title>Phylogenomic reconstructions and comparative analyses of Kickxellomycotina fungi.</title>
        <authorList>
            <person name="Reynolds N.K."/>
            <person name="Stajich J.E."/>
            <person name="Barry K."/>
            <person name="Grigoriev I.V."/>
            <person name="Crous P."/>
            <person name="Smith M.E."/>
        </authorList>
    </citation>
    <scope>NUCLEOTIDE SEQUENCE</scope>
    <source>
        <strain evidence="12">NRRL 1565</strain>
    </source>
</reference>
<dbReference type="PROSITE" id="PS52008">
    <property type="entry name" value="GH81"/>
    <property type="match status" value="1"/>
</dbReference>
<evidence type="ECO:0000256" key="2">
    <source>
        <dbReference type="ARBA" id="ARBA00010730"/>
    </source>
</evidence>
<sequence>MRLQDIAGLLFVWTLHGVNVSGWPAPEALPKAKELWMSTAEATVPPAGIPSNYPLNPARRAQPPSGVHVLSPKGHPYSNEQDGRADFNHIADVGQLAAGYEKRAPVLQGVTPVLDPNQPSQLEGQGSLVFKSQANSYKPNANLFDANVLTTPLPTNRWWLNLMVEKGADPIHPYPYLVKCAGNSSSIGFPKFSSTAQSVTSDQVIDWQVGDGGGQLTKRLVTGTDALGVQVTWTGSGAAQMNARFYKGMAFQTFEMKQMTPLLQTDHAILSVEPLAHTVLSAREHISQVVRDVADMPALSRVKLNNGAEWLVASKPAIQWKQTGGRLTGQAQYTGFVQLAHLGDKPDANINVLQQYAGTYATAGSVTYAKVEGSGDARSARIILLYKTNTDADGDTNHVYSTRSVSTTMQLLSFVLPHHVDRLDSKSLLNPGLSGYRSAKGPLTAISGNFISYKQELQPVDFAGSNAITDADKARIQSQLAKDITQVDVTATDPYFFGKGVARIARLLQIAQEVGDTASASKLQTQVAALLKPWLVTQSNSDPLVYDTLWGGIVSTVGLNDPSADYGQGRYNDHHFHYGYFLYAAAVLAKYDINSFAPLKEGANQLLRDYANPSMMDKQFPYMRHFDPYDGHSWAAGLFTFGDGRNQESTGEAINAYYAAYLYAKAMGFQETADFYEIVLNMEAASARRYWHPTRAQAKELYGEAFTHNVVGILWSSKADYATFFGANTEYIYGIQMIPFTPATKMLITQDWVKDAWCSGQGACPDGMKTAAAQANKNGWAQFLYTAYSVVDRNAALDNALSCKPDDGNSLTNALHWILTSGQATNNL</sequence>
<evidence type="ECO:0000256" key="8">
    <source>
        <dbReference type="ARBA" id="ARBA00023326"/>
    </source>
</evidence>
<dbReference type="Pfam" id="PF03639">
    <property type="entry name" value="Glyco_hydro_81"/>
    <property type="match status" value="1"/>
</dbReference>
<evidence type="ECO:0000256" key="3">
    <source>
        <dbReference type="ARBA" id="ARBA00012780"/>
    </source>
</evidence>
<comment type="caution">
    <text evidence="12">The sequence shown here is derived from an EMBL/GenBank/DDBJ whole genome shotgun (WGS) entry which is preliminary data.</text>
</comment>
<dbReference type="AlphaFoldDB" id="A0A9W8HYX4"/>
<evidence type="ECO:0000256" key="6">
    <source>
        <dbReference type="ARBA" id="ARBA00023295"/>
    </source>
</evidence>
<feature type="chain" id="PRO_5040749016" description="glucan endo-1,3-beta-D-glucosidase" evidence="9">
    <location>
        <begin position="18"/>
        <end position="828"/>
    </location>
</feature>
<protein>
    <recommendedName>
        <fullName evidence="3">glucan endo-1,3-beta-D-glucosidase</fullName>
        <ecNumber evidence="3">3.2.1.39</ecNumber>
    </recommendedName>
</protein>
<feature type="domain" description="Glycosyl hydrolase family 81 N-terminal" evidence="10">
    <location>
        <begin position="150"/>
        <end position="461"/>
    </location>
</feature>
<keyword evidence="5" id="KW-0119">Carbohydrate metabolism</keyword>
<evidence type="ECO:0000259" key="10">
    <source>
        <dbReference type="Pfam" id="PF03639"/>
    </source>
</evidence>
<dbReference type="InterPro" id="IPR040720">
    <property type="entry name" value="GH81_C"/>
</dbReference>
<evidence type="ECO:0000256" key="1">
    <source>
        <dbReference type="ARBA" id="ARBA00000382"/>
    </source>
</evidence>
<keyword evidence="6" id="KW-0326">Glycosidase</keyword>
<dbReference type="GO" id="GO:0042973">
    <property type="term" value="F:glucan endo-1,3-beta-D-glucosidase activity"/>
    <property type="evidence" value="ECO:0007669"/>
    <property type="project" value="UniProtKB-EC"/>
</dbReference>
<dbReference type="OrthoDB" id="4473401at2759"/>
<dbReference type="InterPro" id="IPR005200">
    <property type="entry name" value="Endo-beta-glucanase"/>
</dbReference>
<dbReference type="EMBL" id="JANBUO010000167">
    <property type="protein sequence ID" value="KAJ2806703.1"/>
    <property type="molecule type" value="Genomic_DNA"/>
</dbReference>
<dbReference type="GO" id="GO:0071555">
    <property type="term" value="P:cell wall organization"/>
    <property type="evidence" value="ECO:0007669"/>
    <property type="project" value="UniProtKB-KW"/>
</dbReference>
<keyword evidence="8" id="KW-0624">Polysaccharide degradation</keyword>
<organism evidence="12 13">
    <name type="scientific">Coemansia guatemalensis</name>
    <dbReference type="NCBI Taxonomy" id="2761395"/>
    <lineage>
        <taxon>Eukaryota</taxon>
        <taxon>Fungi</taxon>
        <taxon>Fungi incertae sedis</taxon>
        <taxon>Zoopagomycota</taxon>
        <taxon>Kickxellomycotina</taxon>
        <taxon>Kickxellomycetes</taxon>
        <taxon>Kickxellales</taxon>
        <taxon>Kickxellaceae</taxon>
        <taxon>Coemansia</taxon>
    </lineage>
</organism>
<dbReference type="Pfam" id="PF17652">
    <property type="entry name" value="Glyco_hydro81C"/>
    <property type="match status" value="1"/>
</dbReference>
<gene>
    <name evidence="12" type="ORF">H4R20_001591</name>
</gene>
<proteinExistence type="inferred from homology"/>
<dbReference type="Proteomes" id="UP001140094">
    <property type="component" value="Unassembled WGS sequence"/>
</dbReference>
<keyword evidence="7" id="KW-0961">Cell wall biogenesis/degradation</keyword>
<evidence type="ECO:0000313" key="13">
    <source>
        <dbReference type="Proteomes" id="UP001140094"/>
    </source>
</evidence>
<dbReference type="GO" id="GO:0052861">
    <property type="term" value="F:endo-1,3(4)-beta-glucanase activity"/>
    <property type="evidence" value="ECO:0007669"/>
    <property type="project" value="InterPro"/>
</dbReference>
<feature type="signal peptide" evidence="9">
    <location>
        <begin position="1"/>
        <end position="17"/>
    </location>
</feature>
<dbReference type="Gene3D" id="1.20.5.420">
    <property type="entry name" value="Immunoglobulin FC, subunit C"/>
    <property type="match status" value="1"/>
</dbReference>
<dbReference type="InterPro" id="IPR040451">
    <property type="entry name" value="GH81_N"/>
</dbReference>
<dbReference type="Gene3D" id="2.70.98.30">
    <property type="entry name" value="Golgi alpha-mannosidase II, domain 4"/>
    <property type="match status" value="1"/>
</dbReference>
<dbReference type="GO" id="GO:0000272">
    <property type="term" value="P:polysaccharide catabolic process"/>
    <property type="evidence" value="ECO:0007669"/>
    <property type="project" value="UniProtKB-KW"/>
</dbReference>
<keyword evidence="9" id="KW-0732">Signal</keyword>
<dbReference type="PANTHER" id="PTHR31983:SF0">
    <property type="entry name" value="GLUCAN ENDO-1,3-BETA-D-GLUCOSIDASE 2"/>
    <property type="match status" value="1"/>
</dbReference>
<accession>A0A9W8HYX4</accession>
<keyword evidence="4" id="KW-0378">Hydrolase</keyword>
<dbReference type="PANTHER" id="PTHR31983">
    <property type="entry name" value="ENDO-1,3(4)-BETA-GLUCANASE 1"/>
    <property type="match status" value="1"/>
</dbReference>
<evidence type="ECO:0000256" key="9">
    <source>
        <dbReference type="SAM" id="SignalP"/>
    </source>
</evidence>
<evidence type="ECO:0000256" key="7">
    <source>
        <dbReference type="ARBA" id="ARBA00023316"/>
    </source>
</evidence>
<comment type="similarity">
    <text evidence="2">Belongs to the glycosyl hydrolase 81 family.</text>
</comment>
<dbReference type="EC" id="3.2.1.39" evidence="3"/>
<evidence type="ECO:0000256" key="4">
    <source>
        <dbReference type="ARBA" id="ARBA00022801"/>
    </source>
</evidence>
<evidence type="ECO:0000256" key="5">
    <source>
        <dbReference type="ARBA" id="ARBA00023277"/>
    </source>
</evidence>
<feature type="domain" description="Glycosyl hydrolase family 81 C-terminal" evidence="11">
    <location>
        <begin position="474"/>
        <end position="812"/>
    </location>
</feature>
<keyword evidence="13" id="KW-1185">Reference proteome</keyword>
<evidence type="ECO:0000313" key="12">
    <source>
        <dbReference type="EMBL" id="KAJ2806703.1"/>
    </source>
</evidence>
<name>A0A9W8HYX4_9FUNG</name>